<reference evidence="6 7" key="3">
    <citation type="journal article" date="2015" name="Genome Announc.">
        <title>Draft Genome Sequence of the Archiascomycetous Yeast Saitoella complicata.</title>
        <authorList>
            <person name="Yamauchi K."/>
            <person name="Kondo S."/>
            <person name="Hamamoto M."/>
            <person name="Takahashi Y."/>
            <person name="Ogura Y."/>
            <person name="Hayashi T."/>
            <person name="Nishida H."/>
        </authorList>
    </citation>
    <scope>NUCLEOTIDE SEQUENCE [LARGE SCALE GENOMIC DNA]</scope>
    <source>
        <strain evidence="6 7">NRRL Y-17804</strain>
    </source>
</reference>
<keyword evidence="3" id="KW-0479">Metal-binding</keyword>
<dbReference type="EMBL" id="BACD03000072">
    <property type="protein sequence ID" value="GAO52527.1"/>
    <property type="molecule type" value="Genomic_DNA"/>
</dbReference>
<dbReference type="RefSeq" id="XP_019025840.1">
    <property type="nucleotide sequence ID" value="XM_019166260.1"/>
</dbReference>
<evidence type="ECO:0000313" key="7">
    <source>
        <dbReference type="Proteomes" id="UP000033140"/>
    </source>
</evidence>
<evidence type="ECO:0000256" key="5">
    <source>
        <dbReference type="ARBA" id="ARBA00022833"/>
    </source>
</evidence>
<keyword evidence="5" id="KW-0862">Zinc</keyword>
<organism evidence="6 7">
    <name type="scientific">Saitoella complicata (strain BCRC 22490 / CBS 7301 / JCM 7358 / NBRC 10748 / NRRL Y-17804)</name>
    <dbReference type="NCBI Taxonomy" id="698492"/>
    <lineage>
        <taxon>Eukaryota</taxon>
        <taxon>Fungi</taxon>
        <taxon>Dikarya</taxon>
        <taxon>Ascomycota</taxon>
        <taxon>Taphrinomycotina</taxon>
        <taxon>Taphrinomycotina incertae sedis</taxon>
        <taxon>Saitoella</taxon>
    </lineage>
</organism>
<evidence type="ECO:0000256" key="4">
    <source>
        <dbReference type="ARBA" id="ARBA00022801"/>
    </source>
</evidence>
<keyword evidence="7" id="KW-1185">Reference proteome</keyword>
<dbReference type="SUPFAM" id="SSF56281">
    <property type="entry name" value="Metallo-hydrolase/oxidoreductase"/>
    <property type="match status" value="1"/>
</dbReference>
<proteinExistence type="inferred from homology"/>
<dbReference type="Gene3D" id="3.60.15.10">
    <property type="entry name" value="Ribonuclease Z/Hydroxyacylglutathione hydrolase-like"/>
    <property type="match status" value="1"/>
</dbReference>
<comment type="caution">
    <text evidence="6">The sequence shown here is derived from an EMBL/GenBank/DDBJ whole genome shotgun (WGS) entry which is preliminary data.</text>
</comment>
<comment type="cofactor">
    <cofactor evidence="1">
        <name>Zn(2+)</name>
        <dbReference type="ChEBI" id="CHEBI:29105"/>
    </cofactor>
</comment>
<dbReference type="PANTHER" id="PTHR42978">
    <property type="entry name" value="QUORUM-QUENCHING LACTONASE YTNP-RELATED-RELATED"/>
    <property type="match status" value="1"/>
</dbReference>
<accession>A0A0E9NRN5</accession>
<evidence type="ECO:0000256" key="3">
    <source>
        <dbReference type="ARBA" id="ARBA00022723"/>
    </source>
</evidence>
<reference evidence="6 7" key="2">
    <citation type="journal article" date="2014" name="J. Gen. Appl. Microbiol.">
        <title>The early diverging ascomycetous budding yeast Saitoella complicata has three histone deacetylases belonging to the Clr6, Hos2, and Rpd3 lineages.</title>
        <authorList>
            <person name="Nishida H."/>
            <person name="Matsumoto T."/>
            <person name="Kondo S."/>
            <person name="Hamamoto M."/>
            <person name="Yoshikawa H."/>
        </authorList>
    </citation>
    <scope>NUCLEOTIDE SEQUENCE [LARGE SCALE GENOMIC DNA]</scope>
    <source>
        <strain evidence="6 7">NRRL Y-17804</strain>
    </source>
</reference>
<dbReference type="Proteomes" id="UP000033140">
    <property type="component" value="Unassembled WGS sequence"/>
</dbReference>
<protein>
    <recommendedName>
        <fullName evidence="8">Metallo-beta-lactamase domain-containing protein</fullName>
    </recommendedName>
</protein>
<evidence type="ECO:0008006" key="8">
    <source>
        <dbReference type="Google" id="ProtNLM"/>
    </source>
</evidence>
<reference evidence="6 7" key="1">
    <citation type="journal article" date="2011" name="J. Gen. Appl. Microbiol.">
        <title>Draft genome sequencing of the enigmatic yeast Saitoella complicata.</title>
        <authorList>
            <person name="Nishida H."/>
            <person name="Hamamoto M."/>
            <person name="Sugiyama J."/>
        </authorList>
    </citation>
    <scope>NUCLEOTIDE SEQUENCE [LARGE SCALE GENOMIC DNA]</scope>
    <source>
        <strain evidence="6 7">NRRL Y-17804</strain>
    </source>
</reference>
<dbReference type="InterPro" id="IPR036866">
    <property type="entry name" value="RibonucZ/Hydroxyglut_hydro"/>
</dbReference>
<dbReference type="GO" id="GO:0016787">
    <property type="term" value="F:hydrolase activity"/>
    <property type="evidence" value="ECO:0007669"/>
    <property type="project" value="UniProtKB-KW"/>
</dbReference>
<evidence type="ECO:0000256" key="1">
    <source>
        <dbReference type="ARBA" id="ARBA00001947"/>
    </source>
</evidence>
<dbReference type="AlphaFoldDB" id="A0A0E9NRN5"/>
<dbReference type="PANTHER" id="PTHR42978:SF2">
    <property type="entry name" value="102 KBASES UNSTABLE REGION: FROM 1 TO 119443"/>
    <property type="match status" value="1"/>
</dbReference>
<name>A0A0E9NRN5_SAICN</name>
<dbReference type="CDD" id="cd07730">
    <property type="entry name" value="metallo-hydrolase-like_MBL-fold"/>
    <property type="match status" value="1"/>
</dbReference>
<dbReference type="InterPro" id="IPR051013">
    <property type="entry name" value="MBL_superfamily_lactonases"/>
</dbReference>
<dbReference type="OMA" id="AHWDHVF"/>
<comment type="similarity">
    <text evidence="2">Belongs to the metallo-beta-lactamase superfamily.</text>
</comment>
<evidence type="ECO:0000256" key="2">
    <source>
        <dbReference type="ARBA" id="ARBA00007749"/>
    </source>
</evidence>
<keyword evidence="4" id="KW-0378">Hydrolase</keyword>
<dbReference type="OrthoDB" id="10250730at2759"/>
<sequence>MTTPRTHLTLTRLSGGTLRIPTKYIVKSGTDEEREYPDWAYLVEHPSGMVGLWDLGLDQDLGMYPPPVQEKFETFRPTPPEKALHEQFPTHVKPEHISFIIFSHAHWDHLHTPNTSIFTHPNLKLWVGPGTKKAVGKGWPEDGKSTFPGKLFQEKVEEIELRDDEVKFGRFGRTYDLFGDGSLVVAGAPGHMPGNLCALACTSASSPDSSATFTLLAGDCAHDKRLITGEEEPAEWREEEGGEMTSMYKDLGAARVTWGMIREVLEGGDGRVELGLAHDWGKE</sequence>
<dbReference type="GO" id="GO:0046872">
    <property type="term" value="F:metal ion binding"/>
    <property type="evidence" value="ECO:0007669"/>
    <property type="project" value="UniProtKB-KW"/>
</dbReference>
<gene>
    <name evidence="6" type="ORF">G7K_6601-t1</name>
</gene>
<evidence type="ECO:0000313" key="6">
    <source>
        <dbReference type="EMBL" id="GAO52527.1"/>
    </source>
</evidence>